<feature type="region of interest" description="Disordered" evidence="1">
    <location>
        <begin position="619"/>
        <end position="642"/>
    </location>
</feature>
<evidence type="ECO:0000313" key="4">
    <source>
        <dbReference type="Proteomes" id="UP001153076"/>
    </source>
</evidence>
<dbReference type="SUPFAM" id="SSF63748">
    <property type="entry name" value="Tudor/PWWP/MBT"/>
    <property type="match status" value="1"/>
</dbReference>
<name>A0A9Q1JH32_9CARY</name>
<keyword evidence="4" id="KW-1185">Reference proteome</keyword>
<dbReference type="Gene3D" id="3.30.70.330">
    <property type="match status" value="1"/>
</dbReference>
<dbReference type="PROSITE" id="PS50812">
    <property type="entry name" value="PWWP"/>
    <property type="match status" value="1"/>
</dbReference>
<dbReference type="GO" id="GO:0003676">
    <property type="term" value="F:nucleic acid binding"/>
    <property type="evidence" value="ECO:0007669"/>
    <property type="project" value="InterPro"/>
</dbReference>
<proteinExistence type="predicted"/>
<feature type="domain" description="PWWP" evidence="2">
    <location>
        <begin position="266"/>
        <end position="327"/>
    </location>
</feature>
<feature type="region of interest" description="Disordered" evidence="1">
    <location>
        <begin position="894"/>
        <end position="918"/>
    </location>
</feature>
<dbReference type="InterPro" id="IPR012677">
    <property type="entry name" value="Nucleotide-bd_a/b_plait_sf"/>
</dbReference>
<organism evidence="3 4">
    <name type="scientific">Carnegiea gigantea</name>
    <dbReference type="NCBI Taxonomy" id="171969"/>
    <lineage>
        <taxon>Eukaryota</taxon>
        <taxon>Viridiplantae</taxon>
        <taxon>Streptophyta</taxon>
        <taxon>Embryophyta</taxon>
        <taxon>Tracheophyta</taxon>
        <taxon>Spermatophyta</taxon>
        <taxon>Magnoliopsida</taxon>
        <taxon>eudicotyledons</taxon>
        <taxon>Gunneridae</taxon>
        <taxon>Pentapetalae</taxon>
        <taxon>Caryophyllales</taxon>
        <taxon>Cactineae</taxon>
        <taxon>Cactaceae</taxon>
        <taxon>Cactoideae</taxon>
        <taxon>Echinocereeae</taxon>
        <taxon>Carnegiea</taxon>
    </lineage>
</organism>
<feature type="region of interest" description="Disordered" evidence="1">
    <location>
        <begin position="521"/>
        <end position="587"/>
    </location>
</feature>
<dbReference type="Pfam" id="PF00855">
    <property type="entry name" value="PWWP"/>
    <property type="match status" value="1"/>
</dbReference>
<dbReference type="OrthoDB" id="62853at2759"/>
<dbReference type="AlphaFoldDB" id="A0A9Q1JH32"/>
<feature type="compositionally biased region" description="Basic and acidic residues" evidence="1">
    <location>
        <begin position="521"/>
        <end position="537"/>
    </location>
</feature>
<feature type="region of interest" description="Disordered" evidence="1">
    <location>
        <begin position="790"/>
        <end position="812"/>
    </location>
</feature>
<protein>
    <recommendedName>
        <fullName evidence="2">PWWP domain-containing protein</fullName>
    </recommendedName>
</protein>
<dbReference type="InterPro" id="IPR035979">
    <property type="entry name" value="RBD_domain_sf"/>
</dbReference>
<evidence type="ECO:0000313" key="3">
    <source>
        <dbReference type="EMBL" id="KAJ8422314.1"/>
    </source>
</evidence>
<dbReference type="InterPro" id="IPR053063">
    <property type="entry name" value="PWWP_domain_containing_PDP"/>
</dbReference>
<dbReference type="InterPro" id="IPR000313">
    <property type="entry name" value="PWWP_dom"/>
</dbReference>
<dbReference type="SUPFAM" id="SSF54928">
    <property type="entry name" value="RNA-binding domain, RBD"/>
    <property type="match status" value="1"/>
</dbReference>
<feature type="compositionally biased region" description="Basic residues" evidence="1">
    <location>
        <begin position="619"/>
        <end position="629"/>
    </location>
</feature>
<sequence>MSSSSIEAIGLHSEVVSGDVCDANVAVSGFDDRLYVPASETLAKEPENGASGGNDGFEEESLGREGDSVSMEVDFAGENDARAVLIGPEAVVDGGTTSLEGQRVSLNVEGNGGGVDDSGMVLGESRGVIDGGVVESGSNVCGVLEKSVGKAESNSDSKGSVEEDQLVRKPLNDDEFAGEVEAVGNTQLLPFAEKTVDGKVVGLSYSVGDNEAVGNEITAAMSTKESDAIKVKGGVSEPKVVDAVVALDEHAGKDGENRPKKAKFCASDLVWGKVRSHPWWPGQIFEPGDASDKARKHFRPNSYLVAYFGDHTFAWNDKAKLKPFVPHFSQMVKQTSMEAFRHAVDCALDEVSRRVELGLSCRCINDDVYSELKTQAIENAGVQEQQIVHEQADRCFAASSFEPVGLLDYISSLALEPNAEVDKLEHVMVRGCVSAFYRWKGYYYLPEFGPLIGYVNNEADAPVTDKKDEKCEVIDHQKVAEGTPEENTSRPQKRKNLPGNDSCPTKKEKCLSDMMLKRGAYKVEGDEKTEGKADRKSISSSSSSREASKSFLSKRKASKSSHKGLKTENSGLQSERTTPTASNDLKPSFRVGESILRVAGQLSKPSPLLKLDVLCHGKAAKAKGGRKQTTRQTKVGPAQHSSDEILSNLQLAAKEPLKDHGMLTSIVNFFSDFRNSVIQEDDISQKHEGSGARGIIGKSEEGPAKSETPGTARRRSPGGISKLKASDSEITTSGFGTVDDACCTKVTSACELHTFLGCENEAVVGPELTSVAGTSAVLIEMQRKVLDSMQHTGSQNAGSEHGQVDEKMQQEDSHTALTLKFTDVDSIPSEAKLNKIFSQFGPLRESETLILTKKNCARVVFKRRLDAETAFSSSGKFEIFGPSLVCYRLNDVRSPRRSTSVEAKRRRKEESPEGGSEA</sequence>
<feature type="compositionally biased region" description="Low complexity" evidence="1">
    <location>
        <begin position="538"/>
        <end position="551"/>
    </location>
</feature>
<feature type="compositionally biased region" description="Basic and acidic residues" evidence="1">
    <location>
        <begin position="802"/>
        <end position="812"/>
    </location>
</feature>
<evidence type="ECO:0000259" key="2">
    <source>
        <dbReference type="PROSITE" id="PS50812"/>
    </source>
</evidence>
<dbReference type="Proteomes" id="UP001153076">
    <property type="component" value="Unassembled WGS sequence"/>
</dbReference>
<evidence type="ECO:0000256" key="1">
    <source>
        <dbReference type="SAM" id="MobiDB-lite"/>
    </source>
</evidence>
<feature type="compositionally biased region" description="Basic residues" evidence="1">
    <location>
        <begin position="552"/>
        <end position="564"/>
    </location>
</feature>
<dbReference type="SMART" id="SM00293">
    <property type="entry name" value="PWWP"/>
    <property type="match status" value="1"/>
</dbReference>
<dbReference type="PANTHER" id="PTHR42851:SF19">
    <property type="entry name" value="PWWP DOMAIN-CONTAINING PROTEIN 2-RELATED"/>
    <property type="match status" value="1"/>
</dbReference>
<comment type="caution">
    <text evidence="3">The sequence shown here is derived from an EMBL/GenBank/DDBJ whole genome shotgun (WGS) entry which is preliminary data.</text>
</comment>
<accession>A0A9Q1JH32</accession>
<feature type="region of interest" description="Disordered" evidence="1">
    <location>
        <begin position="475"/>
        <end position="509"/>
    </location>
</feature>
<feature type="compositionally biased region" description="Polar residues" evidence="1">
    <location>
        <begin position="567"/>
        <end position="585"/>
    </location>
</feature>
<dbReference type="CDD" id="cd05162">
    <property type="entry name" value="PWWP"/>
    <property type="match status" value="1"/>
</dbReference>
<dbReference type="Gene3D" id="2.30.30.140">
    <property type="match status" value="1"/>
</dbReference>
<gene>
    <name evidence="3" type="ORF">Cgig2_000520</name>
</gene>
<reference evidence="3" key="1">
    <citation type="submission" date="2022-04" db="EMBL/GenBank/DDBJ databases">
        <title>Carnegiea gigantea Genome sequencing and assembly v2.</title>
        <authorList>
            <person name="Copetti D."/>
            <person name="Sanderson M.J."/>
            <person name="Burquez A."/>
            <person name="Wojciechowski M.F."/>
        </authorList>
    </citation>
    <scope>NUCLEOTIDE SEQUENCE</scope>
    <source>
        <strain evidence="3">SGP5-SGP5p</strain>
        <tissue evidence="3">Aerial part</tissue>
    </source>
</reference>
<dbReference type="EMBL" id="JAKOGI010002300">
    <property type="protein sequence ID" value="KAJ8422314.1"/>
    <property type="molecule type" value="Genomic_DNA"/>
</dbReference>
<feature type="region of interest" description="Disordered" evidence="1">
    <location>
        <begin position="681"/>
        <end position="725"/>
    </location>
</feature>
<dbReference type="PANTHER" id="PTHR42851">
    <property type="entry name" value="ALDOLASE-RELATED"/>
    <property type="match status" value="1"/>
</dbReference>
<feature type="region of interest" description="Disordered" evidence="1">
    <location>
        <begin position="38"/>
        <end position="68"/>
    </location>
</feature>